<comment type="caution">
    <text evidence="2">The sequence shown here is derived from an EMBL/GenBank/DDBJ whole genome shotgun (WGS) entry which is preliminary data.</text>
</comment>
<feature type="region of interest" description="Disordered" evidence="1">
    <location>
        <begin position="1"/>
        <end position="44"/>
    </location>
</feature>
<reference evidence="2 3" key="1">
    <citation type="submission" date="2019-03" db="EMBL/GenBank/DDBJ databases">
        <title>Single cell metagenomics reveals metabolic interactions within the superorganism composed of flagellate Streblomastix strix and complex community of Bacteroidetes bacteria on its surface.</title>
        <authorList>
            <person name="Treitli S.C."/>
            <person name="Kolisko M."/>
            <person name="Husnik F."/>
            <person name="Keeling P."/>
            <person name="Hampl V."/>
        </authorList>
    </citation>
    <scope>NUCLEOTIDE SEQUENCE [LARGE SCALE GENOMIC DNA]</scope>
    <source>
        <strain evidence="2">ST1C</strain>
    </source>
</reference>
<accession>A0A5J4TFR5</accession>
<feature type="compositionally biased region" description="Polar residues" evidence="1">
    <location>
        <begin position="15"/>
        <end position="28"/>
    </location>
</feature>
<dbReference type="Proteomes" id="UP000324800">
    <property type="component" value="Unassembled WGS sequence"/>
</dbReference>
<evidence type="ECO:0000256" key="1">
    <source>
        <dbReference type="SAM" id="MobiDB-lite"/>
    </source>
</evidence>
<proteinExistence type="predicted"/>
<dbReference type="AlphaFoldDB" id="A0A5J4TFR5"/>
<gene>
    <name evidence="2" type="ORF">EZS28_047170</name>
</gene>
<organism evidence="2 3">
    <name type="scientific">Streblomastix strix</name>
    <dbReference type="NCBI Taxonomy" id="222440"/>
    <lineage>
        <taxon>Eukaryota</taxon>
        <taxon>Metamonada</taxon>
        <taxon>Preaxostyla</taxon>
        <taxon>Oxymonadida</taxon>
        <taxon>Streblomastigidae</taxon>
        <taxon>Streblomastix</taxon>
    </lineage>
</organism>
<dbReference type="EMBL" id="SNRW01031623">
    <property type="protein sequence ID" value="KAA6357304.1"/>
    <property type="molecule type" value="Genomic_DNA"/>
</dbReference>
<evidence type="ECO:0000313" key="3">
    <source>
        <dbReference type="Proteomes" id="UP000324800"/>
    </source>
</evidence>
<feature type="compositionally biased region" description="Low complexity" evidence="1">
    <location>
        <begin position="35"/>
        <end position="44"/>
    </location>
</feature>
<protein>
    <submittedName>
        <fullName evidence="2">Uncharacterized protein</fullName>
    </submittedName>
</protein>
<evidence type="ECO:0000313" key="2">
    <source>
        <dbReference type="EMBL" id="KAA6357304.1"/>
    </source>
</evidence>
<sequence length="274" mass="30838">MLCSRMSEMQDPPIDSQSADTRIYSSNHNSDKTEATASSQQTSTQISANFPTINSNFPPNPVLKVNYANVNDEYMSDAGYEVWFDPGNKDVFICDEGAIVARVTSIGIINVSSGVRLPLEDWGFEFDYQMDVQSANILAEIALIKAQKAQQLKIITPKANNHEIKDKIMGKDIDVLIPMEKVNRIRAQSEAPIETPNVHPEQPEQLNELQKQFEISTKKYAFYDSETDEKVAIRVGKLMEGVVQQSVKDFDPLAYRVDTLDKKALFDKLKVKNL</sequence>
<name>A0A5J4TFR5_9EUKA</name>